<accession>A0A7J0G2B6</accession>
<evidence type="ECO:0000256" key="1">
    <source>
        <dbReference type="SAM" id="MobiDB-lite"/>
    </source>
</evidence>
<reference evidence="2 3" key="1">
    <citation type="submission" date="2019-07" db="EMBL/GenBank/DDBJ databases">
        <title>De Novo Assembly of kiwifruit Actinidia rufa.</title>
        <authorList>
            <person name="Sugita-Konishi S."/>
            <person name="Sato K."/>
            <person name="Mori E."/>
            <person name="Abe Y."/>
            <person name="Kisaki G."/>
            <person name="Hamano K."/>
            <person name="Suezawa K."/>
            <person name="Otani M."/>
            <person name="Fukuda T."/>
            <person name="Manabe T."/>
            <person name="Gomi K."/>
            <person name="Tabuchi M."/>
            <person name="Akimitsu K."/>
            <person name="Kataoka I."/>
        </authorList>
    </citation>
    <scope>NUCLEOTIDE SEQUENCE [LARGE SCALE GENOMIC DNA]</scope>
    <source>
        <strain evidence="3">cv. Fuchu</strain>
    </source>
</reference>
<protein>
    <submittedName>
        <fullName evidence="2">Uncharacterized protein</fullName>
    </submittedName>
</protein>
<feature type="region of interest" description="Disordered" evidence="1">
    <location>
        <begin position="225"/>
        <end position="247"/>
    </location>
</feature>
<dbReference type="AlphaFoldDB" id="A0A7J0G2B6"/>
<evidence type="ECO:0000313" key="3">
    <source>
        <dbReference type="Proteomes" id="UP000585474"/>
    </source>
</evidence>
<dbReference type="EMBL" id="BJWL01000017">
    <property type="protein sequence ID" value="GFZ04898.1"/>
    <property type="molecule type" value="Genomic_DNA"/>
</dbReference>
<feature type="region of interest" description="Disordered" evidence="1">
    <location>
        <begin position="262"/>
        <end position="323"/>
    </location>
</feature>
<gene>
    <name evidence="2" type="ORF">Acr_17g0004700</name>
</gene>
<evidence type="ECO:0000313" key="2">
    <source>
        <dbReference type="EMBL" id="GFZ04898.1"/>
    </source>
</evidence>
<comment type="caution">
    <text evidence="2">The sequence shown here is derived from an EMBL/GenBank/DDBJ whole genome shotgun (WGS) entry which is preliminary data.</text>
</comment>
<keyword evidence="3" id="KW-1185">Reference proteome</keyword>
<sequence>MFHKPDIAKLGDLDSLPSWIFDHLGEGSSYMTDKGNQSPASPMKGSSILETNPLVAIHPLVEEKNNAMSLEELNSLKDSHSFPLGVRIRLPEEGETITSARPGEPNSFPTLGEVSLALWHCGEYTNIPSPSPSSSTYSTLTVILNRIKAGCISRRGSPRKGAPRVLRTWDIPNKHCNNLPRLYGDEPKVFEEIFKSVEKLGRFSMLVLLDSKSFRRVFISPGSIASGSVGEDHPEGGAPSSSGDAAMSKGISLKKLDEKIKKLKNRSSSGTPTPAKRVVIGEKHAREGFASSSSKKGKADDGSKGKGVDREPEGKKATPSGHALVLDSSLAVRSREVGDHASLQEGQAASMESEANDELVKMKSDQDPLADKFERSGVLVVKLSEALDKAKESVVEEFKSSPEFLVAIEDSTSKYFGKGFEFCKVQLCRHHLDLAIDLEGTILDQELLAEQDEAKEEKEKEKEKVGEN</sequence>
<dbReference type="Proteomes" id="UP000585474">
    <property type="component" value="Unassembled WGS sequence"/>
</dbReference>
<proteinExistence type="predicted"/>
<organism evidence="2 3">
    <name type="scientific">Actinidia rufa</name>
    <dbReference type="NCBI Taxonomy" id="165716"/>
    <lineage>
        <taxon>Eukaryota</taxon>
        <taxon>Viridiplantae</taxon>
        <taxon>Streptophyta</taxon>
        <taxon>Embryophyta</taxon>
        <taxon>Tracheophyta</taxon>
        <taxon>Spermatophyta</taxon>
        <taxon>Magnoliopsida</taxon>
        <taxon>eudicotyledons</taxon>
        <taxon>Gunneridae</taxon>
        <taxon>Pentapetalae</taxon>
        <taxon>asterids</taxon>
        <taxon>Ericales</taxon>
        <taxon>Actinidiaceae</taxon>
        <taxon>Actinidia</taxon>
    </lineage>
</organism>
<name>A0A7J0G2B6_9ERIC</name>
<feature type="compositionally biased region" description="Basic and acidic residues" evidence="1">
    <location>
        <begin position="297"/>
        <end position="316"/>
    </location>
</feature>